<dbReference type="AlphaFoldDB" id="A0AAW8PDC7"/>
<dbReference type="RefSeq" id="WP_310808887.1">
    <property type="nucleotide sequence ID" value="NZ_JAVLSH010000027.1"/>
</dbReference>
<reference evidence="4" key="1">
    <citation type="submission" date="2023-07" db="EMBL/GenBank/DDBJ databases">
        <title>Genomic characterization of faba bean (Vicia faba) microsymbionts in Mexican soils.</title>
        <authorList>
            <person name="Rivera Orduna F.N."/>
            <person name="Guevara-Luna J."/>
            <person name="Yan J."/>
            <person name="Arroyo-Herrera I."/>
            <person name="Li Y."/>
            <person name="Vasquez-Murrieta M.S."/>
            <person name="Wang E.T."/>
        </authorList>
    </citation>
    <scope>NUCLEOTIDE SEQUENCE [LARGE SCALE GENOMIC DNA]</scope>
    <source>
        <strain evidence="4">CH6</strain>
    </source>
</reference>
<comment type="caution">
    <text evidence="3">The sequence shown here is derived from an EMBL/GenBank/DDBJ whole genome shotgun (WGS) entry which is preliminary data.</text>
</comment>
<dbReference type="PROSITE" id="PS00061">
    <property type="entry name" value="ADH_SHORT"/>
    <property type="match status" value="1"/>
</dbReference>
<evidence type="ECO:0000256" key="1">
    <source>
        <dbReference type="ARBA" id="ARBA00006484"/>
    </source>
</evidence>
<dbReference type="EMBL" id="JAVLSH010000027">
    <property type="protein sequence ID" value="MDR9764219.1"/>
    <property type="molecule type" value="Genomic_DNA"/>
</dbReference>
<dbReference type="PANTHER" id="PTHR42901">
    <property type="entry name" value="ALCOHOL DEHYDROGENASE"/>
    <property type="match status" value="1"/>
</dbReference>
<protein>
    <submittedName>
        <fullName evidence="3">SDR family NAD(P)-dependent oxidoreductase</fullName>
    </submittedName>
</protein>
<dbReference type="GO" id="GO:0016491">
    <property type="term" value="F:oxidoreductase activity"/>
    <property type="evidence" value="ECO:0007669"/>
    <property type="project" value="UniProtKB-KW"/>
</dbReference>
<dbReference type="PANTHER" id="PTHR42901:SF1">
    <property type="entry name" value="ALCOHOL DEHYDROGENASE"/>
    <property type="match status" value="1"/>
</dbReference>
<comment type="similarity">
    <text evidence="1">Belongs to the short-chain dehydrogenases/reductases (SDR) family.</text>
</comment>
<dbReference type="InterPro" id="IPR002347">
    <property type="entry name" value="SDR_fam"/>
</dbReference>
<dbReference type="InterPro" id="IPR036291">
    <property type="entry name" value="NAD(P)-bd_dom_sf"/>
</dbReference>
<dbReference type="PRINTS" id="PR00081">
    <property type="entry name" value="GDHRDH"/>
</dbReference>
<proteinExistence type="inferred from homology"/>
<dbReference type="SUPFAM" id="SSF51735">
    <property type="entry name" value="NAD(P)-binding Rossmann-fold domains"/>
    <property type="match status" value="1"/>
</dbReference>
<dbReference type="Proteomes" id="UP001269402">
    <property type="component" value="Unassembled WGS sequence"/>
</dbReference>
<evidence type="ECO:0000313" key="3">
    <source>
        <dbReference type="EMBL" id="MDR9764219.1"/>
    </source>
</evidence>
<evidence type="ECO:0000256" key="2">
    <source>
        <dbReference type="ARBA" id="ARBA00023002"/>
    </source>
</evidence>
<name>A0AAW8PDC7_9HYPH</name>
<organism evidence="3 4">
    <name type="scientific">Rhizobium redzepovicii</name>
    <dbReference type="NCBI Taxonomy" id="2867518"/>
    <lineage>
        <taxon>Bacteria</taxon>
        <taxon>Pseudomonadati</taxon>
        <taxon>Pseudomonadota</taxon>
        <taxon>Alphaproteobacteria</taxon>
        <taxon>Hyphomicrobiales</taxon>
        <taxon>Rhizobiaceae</taxon>
        <taxon>Rhizobium/Agrobacterium group</taxon>
        <taxon>Rhizobium</taxon>
    </lineage>
</organism>
<evidence type="ECO:0000313" key="4">
    <source>
        <dbReference type="Proteomes" id="UP001269402"/>
    </source>
</evidence>
<keyword evidence="2" id="KW-0560">Oxidoreductase</keyword>
<sequence>MASSQSGKGLAVVTGASTGIGYELAKCAAQDGYDLVIAADEERINLAAANLEEFGTTVDAVEADLSTLEGVDRLVERITASGRSVDLLMANAGRGLGKGFLDQDFGAARMVVDTNITGTIYLIHAIGNQMRSRGQGRILLTGSIAGFMPGSYQAVYNGTKAFINSFSFALREELKESGVTVSCLMPGATETEFFKRADLMDTAIGQAEKDDAGDVARIGYDAMMDGEGDVVSGWKNKLQAAVANVTPASMLAHQHSKMAEPGSGNK</sequence>
<accession>A0AAW8PDC7</accession>
<gene>
    <name evidence="3" type="ORF">RJJ37_32180</name>
</gene>
<dbReference type="Gene3D" id="3.40.50.720">
    <property type="entry name" value="NAD(P)-binding Rossmann-like Domain"/>
    <property type="match status" value="1"/>
</dbReference>
<dbReference type="Pfam" id="PF00106">
    <property type="entry name" value="adh_short"/>
    <property type="match status" value="1"/>
</dbReference>
<keyword evidence="4" id="KW-1185">Reference proteome</keyword>
<dbReference type="InterPro" id="IPR020904">
    <property type="entry name" value="Sc_DH/Rdtase_CS"/>
</dbReference>
<dbReference type="CDD" id="cd05233">
    <property type="entry name" value="SDR_c"/>
    <property type="match status" value="1"/>
</dbReference>